<evidence type="ECO:0000313" key="3">
    <source>
        <dbReference type="Proteomes" id="UP000093000"/>
    </source>
</evidence>
<evidence type="ECO:0000313" key="2">
    <source>
        <dbReference type="EMBL" id="OBZ89991.1"/>
    </source>
</evidence>
<dbReference type="AlphaFoldDB" id="A0A1C7NLF2"/>
<gene>
    <name evidence="2" type="ORF">A0J61_01974</name>
</gene>
<evidence type="ECO:0000256" key="1">
    <source>
        <dbReference type="SAM" id="Coils"/>
    </source>
</evidence>
<organism evidence="2 3">
    <name type="scientific">Choanephora cucurbitarum</name>
    <dbReference type="NCBI Taxonomy" id="101091"/>
    <lineage>
        <taxon>Eukaryota</taxon>
        <taxon>Fungi</taxon>
        <taxon>Fungi incertae sedis</taxon>
        <taxon>Mucoromycota</taxon>
        <taxon>Mucoromycotina</taxon>
        <taxon>Mucoromycetes</taxon>
        <taxon>Mucorales</taxon>
        <taxon>Mucorineae</taxon>
        <taxon>Choanephoraceae</taxon>
        <taxon>Choanephoroideae</taxon>
        <taxon>Choanephora</taxon>
    </lineage>
</organism>
<proteinExistence type="predicted"/>
<feature type="coiled-coil region" evidence="1">
    <location>
        <begin position="72"/>
        <end position="320"/>
    </location>
</feature>
<dbReference type="STRING" id="101091.A0A1C7NLF2"/>
<dbReference type="OrthoDB" id="2239932at2759"/>
<dbReference type="Proteomes" id="UP000093000">
    <property type="component" value="Unassembled WGS sequence"/>
</dbReference>
<reference evidence="2 3" key="1">
    <citation type="submission" date="2016-03" db="EMBL/GenBank/DDBJ databases">
        <title>Choanephora cucurbitarum.</title>
        <authorList>
            <person name="Min B."/>
            <person name="Park H."/>
            <person name="Park J.-H."/>
            <person name="Shin H.-D."/>
            <person name="Choi I.-G."/>
        </authorList>
    </citation>
    <scope>NUCLEOTIDE SEQUENCE [LARGE SCALE GENOMIC DNA]</scope>
    <source>
        <strain evidence="2 3">KUS-F28377</strain>
    </source>
</reference>
<accession>A0A1C7NLF2</accession>
<dbReference type="EMBL" id="LUGH01000069">
    <property type="protein sequence ID" value="OBZ89991.1"/>
    <property type="molecule type" value="Genomic_DNA"/>
</dbReference>
<keyword evidence="1" id="KW-0175">Coiled coil</keyword>
<name>A0A1C7NLF2_9FUNG</name>
<sequence length="349" mass="41582">MPLLSTNTLFASDNSIDAGFRDLENKMQKSLEGLAKIRDQLSIEAKPQKSMPVSYEQPVPWQQERISLETIIREKERTIEQEKLKRELAENRRDELTKQLKTCLTNHASERQTDQDKYNLLKQQQTQLEQQWTQLTKRNEALEATMQQLEIRLQNEVQRKEQCELFLRENAEELKATTEGILERDQKIEELQDNMEHVQRMLEEKDELLEGRVVKAQLDAERYNRLQDKMEQLEKENAVMKQKLLDKESVQPPPETDITEKRLKDEEKEQEIAQLRHELLLSQEKLKDRISQYKELESAMERVNEHCNILRNSLNESREESNSRYKKIIGYLEDIRLLKQELNARKKKN</sequence>
<keyword evidence="3" id="KW-1185">Reference proteome</keyword>
<comment type="caution">
    <text evidence="2">The sequence shown here is derived from an EMBL/GenBank/DDBJ whole genome shotgun (WGS) entry which is preliminary data.</text>
</comment>
<dbReference type="InParanoid" id="A0A1C7NLF2"/>
<protein>
    <submittedName>
        <fullName evidence="2">Uncharacterized protein</fullName>
    </submittedName>
</protein>